<dbReference type="Gene3D" id="3.30.530.20">
    <property type="match status" value="1"/>
</dbReference>
<evidence type="ECO:0000313" key="2">
    <source>
        <dbReference type="Proteomes" id="UP000596660"/>
    </source>
</evidence>
<name>A0A803MDZ7_CHEQI</name>
<dbReference type="AlphaFoldDB" id="A0A803MDZ7"/>
<sequence>MDEEQHISVYRVIDGDHKLINFHVTTSLHEVVENGNGNYKTLVVESYTVDVPNDSNEKDTCLFANTIIELNLKNLAIVVEKMISGRKVNEERNST</sequence>
<protein>
    <recommendedName>
        <fullName evidence="3">Bet v I/Major latex protein domain-containing protein</fullName>
    </recommendedName>
</protein>
<reference evidence="1" key="1">
    <citation type="journal article" date="2017" name="Nature">
        <title>The genome of Chenopodium quinoa.</title>
        <authorList>
            <person name="Jarvis D.E."/>
            <person name="Ho Y.S."/>
            <person name="Lightfoot D.J."/>
            <person name="Schmoeckel S.M."/>
            <person name="Li B."/>
            <person name="Borm T.J.A."/>
            <person name="Ohyanagi H."/>
            <person name="Mineta K."/>
            <person name="Michell C.T."/>
            <person name="Saber N."/>
            <person name="Kharbatia N.M."/>
            <person name="Rupper R.R."/>
            <person name="Sharp A.R."/>
            <person name="Dally N."/>
            <person name="Boughton B.A."/>
            <person name="Woo Y.H."/>
            <person name="Gao G."/>
            <person name="Schijlen E.G.W.M."/>
            <person name="Guo X."/>
            <person name="Momin A.A."/>
            <person name="Negrao S."/>
            <person name="Al-Babili S."/>
            <person name="Gehring C."/>
            <person name="Roessner U."/>
            <person name="Jung C."/>
            <person name="Murphy K."/>
            <person name="Arold S.T."/>
            <person name="Gojobori T."/>
            <person name="van der Linden C.G."/>
            <person name="van Loo E.N."/>
            <person name="Jellen E.N."/>
            <person name="Maughan P.J."/>
            <person name="Tester M."/>
        </authorList>
    </citation>
    <scope>NUCLEOTIDE SEQUENCE [LARGE SCALE GENOMIC DNA]</scope>
    <source>
        <strain evidence="1">cv. PI 614886</strain>
    </source>
</reference>
<reference evidence="1" key="2">
    <citation type="submission" date="2021-03" db="UniProtKB">
        <authorList>
            <consortium name="EnsemblPlants"/>
        </authorList>
    </citation>
    <scope>IDENTIFICATION</scope>
</reference>
<dbReference type="OMA" id="NSKEDRC"/>
<dbReference type="SUPFAM" id="SSF55961">
    <property type="entry name" value="Bet v1-like"/>
    <property type="match status" value="1"/>
</dbReference>
<keyword evidence="2" id="KW-1185">Reference proteome</keyword>
<dbReference type="Gramene" id="AUR62027690-RA">
    <property type="protein sequence ID" value="AUR62027690-RA:cds"/>
    <property type="gene ID" value="AUR62027690"/>
</dbReference>
<dbReference type="SMR" id="A0A803MDZ7"/>
<accession>A0A803MDZ7</accession>
<evidence type="ECO:0000313" key="1">
    <source>
        <dbReference type="EnsemblPlants" id="AUR62027690-RA:cds"/>
    </source>
</evidence>
<organism evidence="1 2">
    <name type="scientific">Chenopodium quinoa</name>
    <name type="common">Quinoa</name>
    <dbReference type="NCBI Taxonomy" id="63459"/>
    <lineage>
        <taxon>Eukaryota</taxon>
        <taxon>Viridiplantae</taxon>
        <taxon>Streptophyta</taxon>
        <taxon>Embryophyta</taxon>
        <taxon>Tracheophyta</taxon>
        <taxon>Spermatophyta</taxon>
        <taxon>Magnoliopsida</taxon>
        <taxon>eudicotyledons</taxon>
        <taxon>Gunneridae</taxon>
        <taxon>Pentapetalae</taxon>
        <taxon>Caryophyllales</taxon>
        <taxon>Chenopodiaceae</taxon>
        <taxon>Chenopodioideae</taxon>
        <taxon>Atripliceae</taxon>
        <taxon>Chenopodium</taxon>
    </lineage>
</organism>
<proteinExistence type="predicted"/>
<dbReference type="InterPro" id="IPR023393">
    <property type="entry name" value="START-like_dom_sf"/>
</dbReference>
<dbReference type="Proteomes" id="UP000596660">
    <property type="component" value="Unplaced"/>
</dbReference>
<evidence type="ECO:0008006" key="3">
    <source>
        <dbReference type="Google" id="ProtNLM"/>
    </source>
</evidence>
<dbReference type="EnsemblPlants" id="AUR62027690-RA">
    <property type="protein sequence ID" value="AUR62027690-RA:cds"/>
    <property type="gene ID" value="AUR62027690"/>
</dbReference>